<dbReference type="eggNOG" id="COG2161">
    <property type="taxonomic scope" value="Bacteria"/>
</dbReference>
<organism evidence="3 4">
    <name type="scientific">Thermoanaerobacter italicus (strain DSM 9252 / Ab9)</name>
    <dbReference type="NCBI Taxonomy" id="580331"/>
    <lineage>
        <taxon>Bacteria</taxon>
        <taxon>Bacillati</taxon>
        <taxon>Bacillota</taxon>
        <taxon>Clostridia</taxon>
        <taxon>Thermoanaerobacterales</taxon>
        <taxon>Thermoanaerobacteraceae</taxon>
        <taxon>Thermoanaerobacter</taxon>
    </lineage>
</organism>
<proteinExistence type="inferred from homology"/>
<evidence type="ECO:0000313" key="4">
    <source>
        <dbReference type="Proteomes" id="UP000001552"/>
    </source>
</evidence>
<evidence type="ECO:0000313" key="3">
    <source>
        <dbReference type="EMBL" id="ADD03472.1"/>
    </source>
</evidence>
<dbReference type="RefSeq" id="WP_012996160.1">
    <property type="nucleotide sequence ID" value="NC_013921.1"/>
</dbReference>
<keyword evidence="4" id="KW-1185">Reference proteome</keyword>
<dbReference type="InterPro" id="IPR036165">
    <property type="entry name" value="YefM-like_sf"/>
</dbReference>
<dbReference type="NCBIfam" id="TIGR01552">
    <property type="entry name" value="phd_fam"/>
    <property type="match status" value="1"/>
</dbReference>
<accession>D3T678</accession>
<dbReference type="Pfam" id="PF02604">
    <property type="entry name" value="PhdYeFM_antitox"/>
    <property type="match status" value="1"/>
</dbReference>
<dbReference type="EMBL" id="CP001936">
    <property type="protein sequence ID" value="ADD03472.1"/>
    <property type="molecule type" value="Genomic_DNA"/>
</dbReference>
<protein>
    <recommendedName>
        <fullName evidence="2">Antitoxin</fullName>
    </recommendedName>
</protein>
<gene>
    <name evidence="3" type="ordered locus">Thit_2261</name>
</gene>
<dbReference type="KEGG" id="tit:Thit_2261"/>
<comment type="function">
    <text evidence="2">Antitoxin component of a type II toxin-antitoxin (TA) system.</text>
</comment>
<sequence length="77" mass="8960">MEEVVGVDKLRPKLGEYLEKVEKGDVIIVSSRSEAKGVIINYSMYNELKELAKRTKQLEITQILNEFRDKAEKNRTF</sequence>
<evidence type="ECO:0000256" key="1">
    <source>
        <dbReference type="ARBA" id="ARBA00009981"/>
    </source>
</evidence>
<name>D3T678_THEIA</name>
<dbReference type="Proteomes" id="UP000001552">
    <property type="component" value="Chromosome"/>
</dbReference>
<reference evidence="3" key="1">
    <citation type="submission" date="2010-02" db="EMBL/GenBank/DDBJ databases">
        <title>Complete sequence of Thermoanaerobacter italicus Ab9.</title>
        <authorList>
            <consortium name="US DOE Joint Genome Institute"/>
            <person name="Lucas S."/>
            <person name="Copeland A."/>
            <person name="Lapidus A."/>
            <person name="Cheng J.-F."/>
            <person name="Bruce D."/>
            <person name="Goodwin L."/>
            <person name="Pitluck S."/>
            <person name="Chertkov O."/>
            <person name="Detter J.C."/>
            <person name="Han C."/>
            <person name="Tapia R."/>
            <person name="Land M."/>
            <person name="Hauser L."/>
            <person name="Kyrpides N."/>
            <person name="Mikhailova N."/>
            <person name="Hemme C.L."/>
            <person name="Woyke T."/>
        </authorList>
    </citation>
    <scope>NUCLEOTIDE SEQUENCE [LARGE SCALE GENOMIC DNA]</scope>
    <source>
        <strain evidence="3">Ab9</strain>
    </source>
</reference>
<dbReference type="AlphaFoldDB" id="D3T678"/>
<evidence type="ECO:0000256" key="2">
    <source>
        <dbReference type="RuleBase" id="RU362080"/>
    </source>
</evidence>
<dbReference type="InterPro" id="IPR006442">
    <property type="entry name" value="Antitoxin_Phd/YefM"/>
</dbReference>
<dbReference type="SUPFAM" id="SSF143120">
    <property type="entry name" value="YefM-like"/>
    <property type="match status" value="1"/>
</dbReference>
<comment type="similarity">
    <text evidence="1 2">Belongs to the phD/YefM antitoxin family.</text>
</comment>
<dbReference type="HOGENOM" id="CLU_186692_0_0_9"/>